<protein>
    <recommendedName>
        <fullName evidence="1">UPF0246 protein GCM10022211_23420</fullName>
    </recommendedName>
</protein>
<dbReference type="HAMAP" id="MF_00652">
    <property type="entry name" value="UPF0246"/>
    <property type="match status" value="1"/>
</dbReference>
<sequence>MIILLSPAKTLDFTAPFGEEPTVPRFEREAGSIARAAAKLSPDDLAGLMHISDKLAELNATRFKTFRKADSRPAIRAFAGDVYRGFDAGSADEATIGFAQDHLRILSGLYGVLRPLDAMKPYRLEMGTGWSPSGGKLVEHWGRKVAKAVLDDVKADGSGILMNLASNEYFAVVQPFVPKKGVTLVSPDFRVRTAKGLQFQSFTAKVARGALARWLCEERIDNLAALPSFDRDGWAYDEEGSTAARPLFVKG</sequence>
<gene>
    <name evidence="2" type="primary">yaaA</name>
    <name evidence="2" type="ORF">GCM10022211_23420</name>
</gene>
<dbReference type="InterPro" id="IPR005583">
    <property type="entry name" value="YaaA"/>
</dbReference>
<evidence type="ECO:0000256" key="1">
    <source>
        <dbReference type="HAMAP-Rule" id="MF_00652"/>
    </source>
</evidence>
<accession>A0ABP7SAS9</accession>
<dbReference type="Proteomes" id="UP001501310">
    <property type="component" value="Unassembled WGS sequence"/>
</dbReference>
<dbReference type="RefSeq" id="WP_344710531.1">
    <property type="nucleotide sequence ID" value="NZ_BAAAZD010000002.1"/>
</dbReference>
<keyword evidence="3" id="KW-1185">Reference proteome</keyword>
<evidence type="ECO:0000313" key="2">
    <source>
        <dbReference type="EMBL" id="GAA4008940.1"/>
    </source>
</evidence>
<name>A0ABP7SAS9_9SPHN</name>
<reference evidence="3" key="1">
    <citation type="journal article" date="2019" name="Int. J. Syst. Evol. Microbiol.">
        <title>The Global Catalogue of Microorganisms (GCM) 10K type strain sequencing project: providing services to taxonomists for standard genome sequencing and annotation.</title>
        <authorList>
            <consortium name="The Broad Institute Genomics Platform"/>
            <consortium name="The Broad Institute Genome Sequencing Center for Infectious Disease"/>
            <person name="Wu L."/>
            <person name="Ma J."/>
        </authorList>
    </citation>
    <scope>NUCLEOTIDE SEQUENCE [LARGE SCALE GENOMIC DNA]</scope>
    <source>
        <strain evidence="3">JCM 16603</strain>
    </source>
</reference>
<comment type="similarity">
    <text evidence="1">Belongs to the UPF0246 family.</text>
</comment>
<dbReference type="Pfam" id="PF03883">
    <property type="entry name" value="H2O2_YaaD"/>
    <property type="match status" value="1"/>
</dbReference>
<proteinExistence type="inferred from homology"/>
<organism evidence="2 3">
    <name type="scientific">Sphingomonas humi</name>
    <dbReference type="NCBI Taxonomy" id="335630"/>
    <lineage>
        <taxon>Bacteria</taxon>
        <taxon>Pseudomonadati</taxon>
        <taxon>Pseudomonadota</taxon>
        <taxon>Alphaproteobacteria</taxon>
        <taxon>Sphingomonadales</taxon>
        <taxon>Sphingomonadaceae</taxon>
        <taxon>Sphingomonas</taxon>
    </lineage>
</organism>
<comment type="caution">
    <text evidence="2">The sequence shown here is derived from an EMBL/GenBank/DDBJ whole genome shotgun (WGS) entry which is preliminary data.</text>
</comment>
<evidence type="ECO:0000313" key="3">
    <source>
        <dbReference type="Proteomes" id="UP001501310"/>
    </source>
</evidence>
<dbReference type="PANTHER" id="PTHR30283">
    <property type="entry name" value="PEROXIDE STRESS RESPONSE PROTEIN YAAA"/>
    <property type="match status" value="1"/>
</dbReference>
<dbReference type="PANTHER" id="PTHR30283:SF4">
    <property type="entry name" value="PEROXIDE STRESS RESISTANCE PROTEIN YAAA"/>
    <property type="match status" value="1"/>
</dbReference>
<dbReference type="EMBL" id="BAAAZD010000002">
    <property type="protein sequence ID" value="GAA4008940.1"/>
    <property type="molecule type" value="Genomic_DNA"/>
</dbReference>